<evidence type="ECO:0000256" key="1">
    <source>
        <dbReference type="ARBA" id="ARBA00004613"/>
    </source>
</evidence>
<comment type="subcellular location">
    <subcellularLocation>
        <location evidence="1">Secreted</location>
    </subcellularLocation>
</comment>
<keyword evidence="4 5" id="KW-0732">Signal</keyword>
<keyword evidence="3" id="KW-0964">Secreted</keyword>
<protein>
    <submittedName>
        <fullName evidence="6">Transthyretin-like family protein</fullName>
    </submittedName>
</protein>
<dbReference type="InterPro" id="IPR001534">
    <property type="entry name" value="Transthyretin-like"/>
</dbReference>
<name>A0A0B1SQN1_OESDE</name>
<dbReference type="GO" id="GO:0009986">
    <property type="term" value="C:cell surface"/>
    <property type="evidence" value="ECO:0007669"/>
    <property type="project" value="InterPro"/>
</dbReference>
<gene>
    <name evidence="6" type="ORF">OESDEN_12969</name>
</gene>
<evidence type="ECO:0000256" key="4">
    <source>
        <dbReference type="ARBA" id="ARBA00022729"/>
    </source>
</evidence>
<evidence type="ECO:0000256" key="3">
    <source>
        <dbReference type="ARBA" id="ARBA00022525"/>
    </source>
</evidence>
<dbReference type="Pfam" id="PF01060">
    <property type="entry name" value="TTR-52"/>
    <property type="match status" value="1"/>
</dbReference>
<sequence length="139" mass="15216">MLSSYIALLLIPSSFALLGIGSQQSVAVTGQLLCNGQPASGIRIKLYDDDLTVDSKMDEQYTNNAGVFTVSGSSREVTSIDPKINIYHKCNYYMLCYRKLSISIPSNYVSYGSTARTTYNVGTINLNNQFSGETIDCLN</sequence>
<dbReference type="GO" id="GO:0005576">
    <property type="term" value="C:extracellular region"/>
    <property type="evidence" value="ECO:0007669"/>
    <property type="project" value="UniProtKB-SubCell"/>
</dbReference>
<dbReference type="InterPro" id="IPR038479">
    <property type="entry name" value="Transthyretin-like_sf"/>
</dbReference>
<dbReference type="EMBL" id="KN558177">
    <property type="protein sequence ID" value="KHJ87259.1"/>
    <property type="molecule type" value="Genomic_DNA"/>
</dbReference>
<evidence type="ECO:0000313" key="7">
    <source>
        <dbReference type="Proteomes" id="UP000053660"/>
    </source>
</evidence>
<comment type="similarity">
    <text evidence="2">Belongs to the nematode transthyretin-like family.</text>
</comment>
<dbReference type="Gene3D" id="2.60.40.3330">
    <property type="match status" value="1"/>
</dbReference>
<dbReference type="OrthoDB" id="73919at2759"/>
<dbReference type="AlphaFoldDB" id="A0A0B1SQN1"/>
<proteinExistence type="inferred from homology"/>
<evidence type="ECO:0000313" key="6">
    <source>
        <dbReference type="EMBL" id="KHJ87259.1"/>
    </source>
</evidence>
<reference evidence="6 7" key="1">
    <citation type="submission" date="2014-03" db="EMBL/GenBank/DDBJ databases">
        <title>Draft genome of the hookworm Oesophagostomum dentatum.</title>
        <authorList>
            <person name="Mitreva M."/>
        </authorList>
    </citation>
    <scope>NUCLEOTIDE SEQUENCE [LARGE SCALE GENOMIC DNA]</scope>
    <source>
        <strain evidence="6 7">OD-Hann</strain>
    </source>
</reference>
<evidence type="ECO:0000256" key="2">
    <source>
        <dbReference type="ARBA" id="ARBA00010112"/>
    </source>
</evidence>
<dbReference type="PANTHER" id="PTHR21700:SF24">
    <property type="entry name" value="TRANSTHYRETIN-LIKE FAMILY PROTEIN"/>
    <property type="match status" value="1"/>
</dbReference>
<evidence type="ECO:0000256" key="5">
    <source>
        <dbReference type="SAM" id="SignalP"/>
    </source>
</evidence>
<keyword evidence="7" id="KW-1185">Reference proteome</keyword>
<feature type="signal peptide" evidence="5">
    <location>
        <begin position="1"/>
        <end position="16"/>
    </location>
</feature>
<accession>A0A0B1SQN1</accession>
<organism evidence="6 7">
    <name type="scientific">Oesophagostomum dentatum</name>
    <name type="common">Nodular worm</name>
    <dbReference type="NCBI Taxonomy" id="61180"/>
    <lineage>
        <taxon>Eukaryota</taxon>
        <taxon>Metazoa</taxon>
        <taxon>Ecdysozoa</taxon>
        <taxon>Nematoda</taxon>
        <taxon>Chromadorea</taxon>
        <taxon>Rhabditida</taxon>
        <taxon>Rhabditina</taxon>
        <taxon>Rhabditomorpha</taxon>
        <taxon>Strongyloidea</taxon>
        <taxon>Strongylidae</taxon>
        <taxon>Oesophagostomum</taxon>
    </lineage>
</organism>
<dbReference type="Proteomes" id="UP000053660">
    <property type="component" value="Unassembled WGS sequence"/>
</dbReference>
<feature type="chain" id="PRO_5002082621" evidence="5">
    <location>
        <begin position="17"/>
        <end position="139"/>
    </location>
</feature>
<dbReference type="PANTHER" id="PTHR21700">
    <property type="entry name" value="TRANSTHYRETIN-LIKE FAMILY PROTEIN-RELATED"/>
    <property type="match status" value="1"/>
</dbReference>